<keyword evidence="1" id="KW-0812">Transmembrane</keyword>
<evidence type="ECO:0000313" key="2">
    <source>
        <dbReference type="EMBL" id="EDK41843.1"/>
    </source>
</evidence>
<protein>
    <recommendedName>
        <fullName evidence="4">Transmembrane protein</fullName>
    </recommendedName>
</protein>
<dbReference type="HOGENOM" id="CLU_1210022_0_0_1"/>
<dbReference type="InParanoid" id="A5DRN5"/>
<organism evidence="2 3">
    <name type="scientific">Lodderomyces elongisporus (strain ATCC 11503 / CBS 2605 / JCM 1781 / NBRC 1676 / NRRL YB-4239)</name>
    <name type="common">Yeast</name>
    <name type="synonym">Saccharomyces elongisporus</name>
    <dbReference type="NCBI Taxonomy" id="379508"/>
    <lineage>
        <taxon>Eukaryota</taxon>
        <taxon>Fungi</taxon>
        <taxon>Dikarya</taxon>
        <taxon>Ascomycota</taxon>
        <taxon>Saccharomycotina</taxon>
        <taxon>Pichiomycetes</taxon>
        <taxon>Debaryomycetaceae</taxon>
        <taxon>Candida/Lodderomyces clade</taxon>
        <taxon>Lodderomyces</taxon>
    </lineage>
</organism>
<sequence length="229" mass="27447">MTSIDTKVFFQYWECNQKPHRTKNRRRVKFIEEIKIIKMMMMRMMVDMEYWIIIMAAKDCAKTHKVILKRLHGLMMSHTIAWTQICLIMILLLVATVIMKTKVEAKAKAKVRARELQRVRETVKPNQTLGRRMNYSSESVGGTEKKSPHFEVSYPNLQNIYPFINLRSKEKWIAQSNLLKKEKDWQFGRELEELLQWKLYLNLLMTTLKLISMNPFSIHYLHHLTIMWI</sequence>
<accession>A5DRN5</accession>
<reference evidence="2 3" key="1">
    <citation type="journal article" date="2009" name="Nature">
        <title>Evolution of pathogenicity and sexual reproduction in eight Candida genomes.</title>
        <authorList>
            <person name="Butler G."/>
            <person name="Rasmussen M.D."/>
            <person name="Lin M.F."/>
            <person name="Santos M.A."/>
            <person name="Sakthikumar S."/>
            <person name="Munro C.A."/>
            <person name="Rheinbay E."/>
            <person name="Grabherr M."/>
            <person name="Forche A."/>
            <person name="Reedy J.L."/>
            <person name="Agrafioti I."/>
            <person name="Arnaud M.B."/>
            <person name="Bates S."/>
            <person name="Brown A.J."/>
            <person name="Brunke S."/>
            <person name="Costanzo M.C."/>
            <person name="Fitzpatrick D.A."/>
            <person name="de Groot P.W."/>
            <person name="Harris D."/>
            <person name="Hoyer L.L."/>
            <person name="Hube B."/>
            <person name="Klis F.M."/>
            <person name="Kodira C."/>
            <person name="Lennard N."/>
            <person name="Logue M.E."/>
            <person name="Martin R."/>
            <person name="Neiman A.M."/>
            <person name="Nikolaou E."/>
            <person name="Quail M.A."/>
            <person name="Quinn J."/>
            <person name="Santos M.C."/>
            <person name="Schmitzberger F.F."/>
            <person name="Sherlock G."/>
            <person name="Shah P."/>
            <person name="Silverstein K.A."/>
            <person name="Skrzypek M.S."/>
            <person name="Soll D."/>
            <person name="Staggs R."/>
            <person name="Stansfield I."/>
            <person name="Stumpf M.P."/>
            <person name="Sudbery P.E."/>
            <person name="Srikantha T."/>
            <person name="Zeng Q."/>
            <person name="Berman J."/>
            <person name="Berriman M."/>
            <person name="Heitman J."/>
            <person name="Gow N.A."/>
            <person name="Lorenz M.C."/>
            <person name="Birren B.W."/>
            <person name="Kellis M."/>
            <person name="Cuomo C.A."/>
        </authorList>
    </citation>
    <scope>NUCLEOTIDE SEQUENCE [LARGE SCALE GENOMIC DNA]</scope>
    <source>
        <strain evidence="3">ATCC 11503 / BCRC 21390 / CBS 2605 / JCM 1781 / NBRC 1676 / NRRL YB-4239</strain>
    </source>
</reference>
<keyword evidence="3" id="KW-1185">Reference proteome</keyword>
<evidence type="ECO:0000313" key="3">
    <source>
        <dbReference type="Proteomes" id="UP000001996"/>
    </source>
</evidence>
<dbReference type="Proteomes" id="UP000001996">
    <property type="component" value="Unassembled WGS sequence"/>
</dbReference>
<dbReference type="EMBL" id="CH981524">
    <property type="protein sequence ID" value="EDK41843.1"/>
    <property type="molecule type" value="Genomic_DNA"/>
</dbReference>
<name>A5DRN5_LODEL</name>
<evidence type="ECO:0008006" key="4">
    <source>
        <dbReference type="Google" id="ProtNLM"/>
    </source>
</evidence>
<dbReference type="VEuPathDB" id="FungiDB:LELG_00021"/>
<feature type="transmembrane region" description="Helical" evidence="1">
    <location>
        <begin position="77"/>
        <end position="98"/>
    </location>
</feature>
<gene>
    <name evidence="2" type="ORF">LELG_00021</name>
</gene>
<keyword evidence="1" id="KW-0472">Membrane</keyword>
<evidence type="ECO:0000256" key="1">
    <source>
        <dbReference type="SAM" id="Phobius"/>
    </source>
</evidence>
<proteinExistence type="predicted"/>
<keyword evidence="1" id="KW-1133">Transmembrane helix</keyword>
<dbReference type="AlphaFoldDB" id="A5DRN5"/>